<proteinExistence type="predicted"/>
<protein>
    <submittedName>
        <fullName evidence="1">Uncharacterized protein</fullName>
    </submittedName>
</protein>
<gene>
    <name evidence="1" type="ORF">TR161682</name>
</gene>
<accession>A0A0X3NJ84</accession>
<evidence type="ECO:0000313" key="1">
    <source>
        <dbReference type="EMBL" id="JAP39655.1"/>
    </source>
</evidence>
<dbReference type="AlphaFoldDB" id="A0A0X3NJ84"/>
<name>A0A0X3NJ84_SCHSO</name>
<dbReference type="EMBL" id="GEEE01023570">
    <property type="protein sequence ID" value="JAP39655.1"/>
    <property type="molecule type" value="Transcribed_RNA"/>
</dbReference>
<organism evidence="1">
    <name type="scientific">Schistocephalus solidus</name>
    <name type="common">Tapeworm</name>
    <dbReference type="NCBI Taxonomy" id="70667"/>
    <lineage>
        <taxon>Eukaryota</taxon>
        <taxon>Metazoa</taxon>
        <taxon>Spiralia</taxon>
        <taxon>Lophotrochozoa</taxon>
        <taxon>Platyhelminthes</taxon>
        <taxon>Cestoda</taxon>
        <taxon>Eucestoda</taxon>
        <taxon>Diphyllobothriidea</taxon>
        <taxon>Diphyllobothriidae</taxon>
        <taxon>Schistocephalus</taxon>
    </lineage>
</organism>
<sequence length="108" mass="12369">MPSYHLYIVFCCPCTVTMKRKYYGIKRCTVYKRVLRAMQAYYAATKVADGPSPYSSWATYPSPEPQMPEIFPEVSNGRFSDNVILSWNPESIGVTEQSSELQSRCFCN</sequence>
<reference evidence="1" key="1">
    <citation type="submission" date="2016-01" db="EMBL/GenBank/DDBJ databases">
        <title>Reference transcriptome for the parasite Schistocephalus solidus: insights into the molecular evolution of parasitism.</title>
        <authorList>
            <person name="Hebert F.O."/>
            <person name="Grambauer S."/>
            <person name="Barber I."/>
            <person name="Landry C.R."/>
            <person name="Aubin-Horth N."/>
        </authorList>
    </citation>
    <scope>NUCLEOTIDE SEQUENCE</scope>
</reference>